<sequence length="150" mass="16353">MRNRWHGPNDHQQDSMAQGRGIERGRAVSERPILEHMSGDMSPRLAALLFLERVQVDDLARTRRWIGREGQWAAEEAARRSLPPPPDWVIAYVRRGAGEARLPEAVYVGGCSMAPGRPTAVSREQAVAALAEGVAACGFCRPDTALGVLG</sequence>
<comment type="caution">
    <text evidence="2">The sequence shown here is derived from an EMBL/GenBank/DDBJ whole genome shotgun (WGS) entry which is preliminary data.</text>
</comment>
<keyword evidence="3" id="KW-1185">Reference proteome</keyword>
<evidence type="ECO:0000256" key="1">
    <source>
        <dbReference type="SAM" id="MobiDB-lite"/>
    </source>
</evidence>
<evidence type="ECO:0000313" key="2">
    <source>
        <dbReference type="EMBL" id="MFC0843561.1"/>
    </source>
</evidence>
<accession>A0ABV6TCP6</accession>
<dbReference type="Proteomes" id="UP001589887">
    <property type="component" value="Unassembled WGS sequence"/>
</dbReference>
<dbReference type="RefSeq" id="WP_394317362.1">
    <property type="nucleotide sequence ID" value="NZ_JBHMQV010000007.1"/>
</dbReference>
<reference evidence="2 3" key="1">
    <citation type="submission" date="2024-09" db="EMBL/GenBank/DDBJ databases">
        <authorList>
            <person name="Sun Q."/>
            <person name="Mori K."/>
        </authorList>
    </citation>
    <scope>NUCLEOTIDE SEQUENCE [LARGE SCALE GENOMIC DNA]</scope>
    <source>
        <strain evidence="2 3">JCM 4557</strain>
    </source>
</reference>
<gene>
    <name evidence="2" type="ORF">ACFH04_07410</name>
</gene>
<proteinExistence type="predicted"/>
<dbReference type="Pfam" id="PF19746">
    <property type="entry name" value="DUF6233"/>
    <property type="match status" value="1"/>
</dbReference>
<evidence type="ECO:0000313" key="3">
    <source>
        <dbReference type="Proteomes" id="UP001589887"/>
    </source>
</evidence>
<dbReference type="EMBL" id="JBHMQV010000007">
    <property type="protein sequence ID" value="MFC0843561.1"/>
    <property type="molecule type" value="Genomic_DNA"/>
</dbReference>
<organism evidence="2 3">
    <name type="scientific">Streptomyces noboritoensis</name>
    <dbReference type="NCBI Taxonomy" id="67337"/>
    <lineage>
        <taxon>Bacteria</taxon>
        <taxon>Bacillati</taxon>
        <taxon>Actinomycetota</taxon>
        <taxon>Actinomycetes</taxon>
        <taxon>Kitasatosporales</taxon>
        <taxon>Streptomycetaceae</taxon>
        <taxon>Streptomyces</taxon>
    </lineage>
</organism>
<feature type="region of interest" description="Disordered" evidence="1">
    <location>
        <begin position="1"/>
        <end position="22"/>
    </location>
</feature>
<name>A0ABV6TCP6_9ACTN</name>
<protein>
    <submittedName>
        <fullName evidence="2">DUF6233 domain-containing protein</fullName>
    </submittedName>
</protein>
<dbReference type="InterPro" id="IPR046200">
    <property type="entry name" value="DUF6233"/>
</dbReference>